<sequence>MESQALVLQHSEEELFQHFLQLRREGRELRRAAGRHGVSGALTQGAVGAPRAPSPSADDDQEAKGLEAFLEDGQVRGGQMPALLRYASAPLSSAEKLRVLQALQQSQPQKLERFVALNGPKLLEQWISLEVPVLSKACLQLLRKLQMKKQMIEDFQLPQRLKQLEGDSELAPEVNACRECWKLDDEEPEASQAADEAPEEVVEVKKRKLSSEELAEEKRKREEQRLLHEIRSLGDLLENSDFCVDSLFPVLSLQGLKVTYVAAGEAHSAAVDQLGGLYTWGQGSFGRCGHGVGTDMPSPARVESLSGLSMSQVALGLMHSVTMSVKGQLYTWGKGPATGFDVEDVITTPRQVKLESRDPVYQIAAGPLHTVVLMQTGDVLYFGSGTDGRLPYRNTFDGSLEDVASPTLLKPPDLKVKAWAAEKTKARGQSREASWWPSRLCCGSSSSAVLTGSLENMLPALAAPRYRVRGSSLTMVVEADNYLDVYRNSAFVAPDISASLIPLNGVRRVVASDTPAKVLVFPLGVEQGDVLAFRLVTNRPEVVNVTNALGQISQYPAPLGLIMASRNGLMSSGDFKCSTQEKALNEERTPFFYREFNDSAWPQAYEQPEDCCPWRDPMLVWERVNARWIGPSPLDYPLNISGPRQLNCRYHVPGYDVPTNLPARERTMESESAPLLNITALEISTSVTKLIFSVERKANVYCGVIDARYELRVPTHNELKKWGTGITGVSGDIWQLALIGDEFSSQELNASVLVRLNVADQESCEQQCLNRDACVALEFYLAGQHTQTGTNCKLIEDSYDVDNRFPESPIASFVQKYKFMAKPQHTITISGLLFPNTVYNTYCSAEDPATGVHSNWTAITATYQTARTGGCFNCGNLVPPDVVLWGGFVGANTIGVVASASEPGRIFCNALEVNGTMETVITGTLVREPNYFAIVTSGGITVSITVGGLLPMTEYEVACMAESDGGAESLQQQIDKTRRRMWTEEVDSTISSMRITREANLMFDEITVSTQLVSIGYLWCQVFPSENLHQLGVPTAAALQEADELKVADLQELSSVTFAELDQNTSYDVWCTAEFNDFRDDQAGQNLLTPFPKSTILSIESSYYTAYVLVQVTKGPASIFCQAYPWALRPFTERPPIPAALQIQASPYTTNYMSTPSGRVLIEIEELTPGRYYDVYCFSETYVPPAATGADTVAQFGMDAESILQTRTQLITLGPFFDDLGWSCVSGRPCNVTDLLGFHLSENDGLFVREDGCPRRCRCQGVADAYSKGSQCSEISQDPTVQAGVGLTDAKDPRGAWCYVEPGQCSDEEQSMVFPQHFLSYKVCSYLVEVGSGATVPGFPNGGVATTLADGRGFSWGDQPIVAAGKTYDLCWCNGTASGCLLEADFSVRLGPLHFGGPSAQQAASVEICRAGLPCSVANFQGQAIQNGSRLVVLPQDPRGCLWQRLSEVDPPGLMDFPNIGVSETFDEATRSYSFYGDPLIARGGHYNLCWCGPPSEGIIRVPGKDYRQPDGLIPPACPPVRAEDSGSFLSPAGVLQLIGPSGQADTICRLGVNCAVPQVLGEGLQGSDRVAVLQRCGHAAVPPTGWNGGASAKGPGWTSAGWITHGPSLSASLMASFGAPGFPAPDGVNASDRGVYGFPNLGISVASSVVGYVSWEGPVWAFAGNYQLCWCGADATTTGCKSPKDFLVPFGRLVLNGPAVLPLAAQQFRCVRMRQCEIERFEGTMPPTSKIMLASGECGTEGPGGMPLKGQSLPSKDGFHFYWGREVVTADPGKYRLCWCTEGQACVLPQQYLSYSGIMQIKFPTYSPLRFFCGLARPCNISGIRGEGLSNDDRVMLLTKCGAGTAEEATFLEGAFSMATFDEGGTFLLPASVQAVSYQVCWCAAEQTCANPPDFSATLGFVDFGGPLPDVVYRCFEWEACEIEALDGTSLSDGDRLLVVPDGTNCLDLPPGLFQEGFPLQGLSLPATDGGRRYSWGSGLVRAAVGYYALCWCSNTGGVADDNSSNQTTVTSCTEEGPFRVPAGVIRVGSSKEFQFISNSQEIPPRAADPQLSWLLAIPLPALFFGTLTPTVSRGLGISRVRGRRSGREAPEAPPLVAEADAVLSAQRLRSMLALDSKEVADTRDDISKLMDRSRKNSDQKSSLLALYLILRRNIQGSTELKRKQKQTKKVYGKPKQLERQGTGLSRSSANSSFASLNRSEKSDYSFKSSNENKMVSHIPLPPRLDIHNFRSPTANIPGLVEIVEEDEDGFAPLEEIEVEDVDFSEDL</sequence>
<dbReference type="Gene3D" id="2.130.10.30">
    <property type="entry name" value="Regulator of chromosome condensation 1/beta-lactamase-inhibitor protein II"/>
    <property type="match status" value="1"/>
</dbReference>
<dbReference type="InterPro" id="IPR051210">
    <property type="entry name" value="Ub_ligase/GEF_domain"/>
</dbReference>
<dbReference type="Pfam" id="PF00415">
    <property type="entry name" value="RCC1"/>
    <property type="match status" value="1"/>
</dbReference>
<evidence type="ECO:0000313" key="7">
    <source>
        <dbReference type="Proteomes" id="UP001152797"/>
    </source>
</evidence>
<dbReference type="Proteomes" id="UP001152797">
    <property type="component" value="Unassembled WGS sequence"/>
</dbReference>
<gene>
    <name evidence="4" type="ORF">C1SCF055_LOCUS26681</name>
</gene>
<dbReference type="OrthoDB" id="61110at2759"/>
<evidence type="ECO:0000256" key="1">
    <source>
        <dbReference type="ARBA" id="ARBA00022737"/>
    </source>
</evidence>
<reference evidence="4" key="1">
    <citation type="submission" date="2022-10" db="EMBL/GenBank/DDBJ databases">
        <authorList>
            <person name="Chen Y."/>
            <person name="Dougan E. K."/>
            <person name="Chan C."/>
            <person name="Rhodes N."/>
            <person name="Thang M."/>
        </authorList>
    </citation>
    <scope>NUCLEOTIDE SEQUENCE</scope>
</reference>
<dbReference type="EMBL" id="CAMXCT030002802">
    <property type="protein sequence ID" value="CAL4787884.1"/>
    <property type="molecule type" value="Genomic_DNA"/>
</dbReference>
<dbReference type="PANTHER" id="PTHR22870:SF408">
    <property type="entry name" value="OS09G0560450 PROTEIN"/>
    <property type="match status" value="1"/>
</dbReference>
<dbReference type="SUPFAM" id="SSF50985">
    <property type="entry name" value="RCC1/BLIP-II"/>
    <property type="match status" value="1"/>
</dbReference>
<dbReference type="PROSITE" id="PS00626">
    <property type="entry name" value="RCC1_2"/>
    <property type="match status" value="1"/>
</dbReference>
<feature type="repeat" description="RCC1" evidence="2">
    <location>
        <begin position="275"/>
        <end position="326"/>
    </location>
</feature>
<dbReference type="EMBL" id="CAMXCT020002802">
    <property type="protein sequence ID" value="CAL1153947.1"/>
    <property type="molecule type" value="Genomic_DNA"/>
</dbReference>
<feature type="compositionally biased region" description="Low complexity" evidence="3">
    <location>
        <begin position="2186"/>
        <end position="2199"/>
    </location>
</feature>
<feature type="compositionally biased region" description="Basic residues" evidence="3">
    <location>
        <begin position="2164"/>
        <end position="2174"/>
    </location>
</feature>
<proteinExistence type="predicted"/>
<reference evidence="5" key="2">
    <citation type="submission" date="2024-04" db="EMBL/GenBank/DDBJ databases">
        <authorList>
            <person name="Chen Y."/>
            <person name="Shah S."/>
            <person name="Dougan E. K."/>
            <person name="Thang M."/>
            <person name="Chan C."/>
        </authorList>
    </citation>
    <scope>NUCLEOTIDE SEQUENCE [LARGE SCALE GENOMIC DNA]</scope>
</reference>
<dbReference type="PROSITE" id="PS50012">
    <property type="entry name" value="RCC1_3"/>
    <property type="match status" value="2"/>
</dbReference>
<dbReference type="PANTHER" id="PTHR22870">
    <property type="entry name" value="REGULATOR OF CHROMOSOME CONDENSATION"/>
    <property type="match status" value="1"/>
</dbReference>
<feature type="repeat" description="RCC1" evidence="2">
    <location>
        <begin position="327"/>
        <end position="376"/>
    </location>
</feature>
<dbReference type="InterPro" id="IPR009091">
    <property type="entry name" value="RCC1/BLIP-II"/>
</dbReference>
<keyword evidence="7" id="KW-1185">Reference proteome</keyword>
<feature type="region of interest" description="Disordered" evidence="3">
    <location>
        <begin position="2161"/>
        <end position="2206"/>
    </location>
</feature>
<evidence type="ECO:0000256" key="2">
    <source>
        <dbReference type="PROSITE-ProRule" id="PRU00235"/>
    </source>
</evidence>
<evidence type="ECO:0000313" key="5">
    <source>
        <dbReference type="EMBL" id="CAL1153947.1"/>
    </source>
</evidence>
<feature type="region of interest" description="Disordered" evidence="3">
    <location>
        <begin position="33"/>
        <end position="62"/>
    </location>
</feature>
<protein>
    <submittedName>
        <fullName evidence="6">Ultraviolet-B receptor UVR8 (Protein UV-B RESISTANCE 8) (RCC1 domain-containing protein UVR8)</fullName>
    </submittedName>
</protein>
<dbReference type="EMBL" id="CAMXCT010002802">
    <property type="protein sequence ID" value="CAI4000572.1"/>
    <property type="molecule type" value="Genomic_DNA"/>
</dbReference>
<dbReference type="InterPro" id="IPR000408">
    <property type="entry name" value="Reg_chr_condens"/>
</dbReference>
<accession>A0A9P1D0V0</accession>
<evidence type="ECO:0000256" key="3">
    <source>
        <dbReference type="SAM" id="MobiDB-lite"/>
    </source>
</evidence>
<organism evidence="4">
    <name type="scientific">Cladocopium goreaui</name>
    <dbReference type="NCBI Taxonomy" id="2562237"/>
    <lineage>
        <taxon>Eukaryota</taxon>
        <taxon>Sar</taxon>
        <taxon>Alveolata</taxon>
        <taxon>Dinophyceae</taxon>
        <taxon>Suessiales</taxon>
        <taxon>Symbiodiniaceae</taxon>
        <taxon>Cladocopium</taxon>
    </lineage>
</organism>
<evidence type="ECO:0000313" key="4">
    <source>
        <dbReference type="EMBL" id="CAI4000572.1"/>
    </source>
</evidence>
<name>A0A9P1D0V0_9DINO</name>
<evidence type="ECO:0000313" key="6">
    <source>
        <dbReference type="EMBL" id="CAL4787884.1"/>
    </source>
</evidence>
<keyword evidence="6" id="KW-0675">Receptor</keyword>
<keyword evidence="1" id="KW-0677">Repeat</keyword>
<comment type="caution">
    <text evidence="4">The sequence shown here is derived from an EMBL/GenBank/DDBJ whole genome shotgun (WGS) entry which is preliminary data.</text>
</comment>